<dbReference type="InterPro" id="IPR040523">
    <property type="entry name" value="AsnC_trans_reg2"/>
</dbReference>
<comment type="subunit">
    <text evidence="4">Probably forms a complex composed of NirD, NirL, NirG and NirH. All proteins are required for the total conversion of siroheme to didecarboxysiroheme.</text>
</comment>
<accession>A0AAE9VU38</accession>
<dbReference type="EC" id="4.1.1.111" evidence="5"/>
<dbReference type="EMBL" id="CP114976">
    <property type="protein sequence ID" value="WBE26510.1"/>
    <property type="molecule type" value="Genomic_DNA"/>
</dbReference>
<dbReference type="InterPro" id="IPR050684">
    <property type="entry name" value="HTH-Siroheme_Decarb"/>
</dbReference>
<evidence type="ECO:0000256" key="4">
    <source>
        <dbReference type="ARBA" id="ARBA00023465"/>
    </source>
</evidence>
<dbReference type="InterPro" id="IPR053953">
    <property type="entry name" value="NirdL-like_HTH"/>
</dbReference>
<evidence type="ECO:0000313" key="11">
    <source>
        <dbReference type="Proteomes" id="UP001212189"/>
    </source>
</evidence>
<gene>
    <name evidence="10" type="ORF">O6P33_06760</name>
</gene>
<evidence type="ECO:0000256" key="5">
    <source>
        <dbReference type="ARBA" id="ARBA00023471"/>
    </source>
</evidence>
<evidence type="ECO:0000256" key="7">
    <source>
        <dbReference type="ARBA" id="ARBA00048470"/>
    </source>
</evidence>
<evidence type="ECO:0000256" key="6">
    <source>
        <dbReference type="ARBA" id="ARBA00045291"/>
    </source>
</evidence>
<comment type="pathway">
    <text evidence="2">Porphyrin-containing compound metabolism.</text>
</comment>
<dbReference type="Gene3D" id="3.30.70.3460">
    <property type="match status" value="1"/>
</dbReference>
<evidence type="ECO:0000259" key="8">
    <source>
        <dbReference type="Pfam" id="PF17805"/>
    </source>
</evidence>
<name>A0AAE9VU38_9GAMM</name>
<dbReference type="AlphaFoldDB" id="A0AAE9VU38"/>
<dbReference type="Pfam" id="PF22451">
    <property type="entry name" value="NirdL-like_HTH"/>
    <property type="match status" value="1"/>
</dbReference>
<protein>
    <recommendedName>
        <fullName evidence="5">siroheme decarboxylase</fullName>
        <ecNumber evidence="5">4.1.1.111</ecNumber>
    </recommendedName>
</protein>
<evidence type="ECO:0000259" key="9">
    <source>
        <dbReference type="Pfam" id="PF22451"/>
    </source>
</evidence>
<dbReference type="PANTHER" id="PTHR43413">
    <property type="entry name" value="TRANSCRIPTIONAL REGULATOR, ASNC FAMILY"/>
    <property type="match status" value="1"/>
</dbReference>
<keyword evidence="11" id="KW-1185">Reference proteome</keyword>
<proteinExistence type="inferred from homology"/>
<dbReference type="KEGG" id="dce:O6P33_06760"/>
<dbReference type="GO" id="GO:0016829">
    <property type="term" value="F:lyase activity"/>
    <property type="evidence" value="ECO:0007669"/>
    <property type="project" value="UniProtKB-KW"/>
</dbReference>
<evidence type="ECO:0000256" key="1">
    <source>
        <dbReference type="ARBA" id="ARBA00023239"/>
    </source>
</evidence>
<feature type="domain" description="Siroheme decarboxylase AsnC-like ligand binding" evidence="8">
    <location>
        <begin position="64"/>
        <end position="130"/>
    </location>
</feature>
<dbReference type="Proteomes" id="UP001212189">
    <property type="component" value="Chromosome"/>
</dbReference>
<evidence type="ECO:0000313" key="10">
    <source>
        <dbReference type="EMBL" id="WBE26510.1"/>
    </source>
</evidence>
<keyword evidence="1" id="KW-0456">Lyase</keyword>
<sequence length="154" mass="17342">MDDLCLRMLDRFQHDLPICAEPYQAIAEELGCSEEDIFQRLEQLNQRQALSRVGPIFDHSVAGASTLVALAVPEARIEQVAAQINALDEVNHNYLREHDWNLWFVLTGPNRAHLDQTLIHIQQQTGLTPLDLPMLTAYQINLGFALGKDSQVPS</sequence>
<evidence type="ECO:0000256" key="2">
    <source>
        <dbReference type="ARBA" id="ARBA00023444"/>
    </source>
</evidence>
<dbReference type="RefSeq" id="WP_269819432.1">
    <property type="nucleotide sequence ID" value="NZ_CP114976.1"/>
</dbReference>
<dbReference type="PANTHER" id="PTHR43413:SF1">
    <property type="entry name" value="SIROHEME DECARBOXYLASE NIRL SUBUNIT"/>
    <property type="match status" value="1"/>
</dbReference>
<comment type="similarity">
    <text evidence="3">Belongs to the Ahb/Nir family.</text>
</comment>
<feature type="domain" description="Siroheme decarboxylase NirL-like HTH" evidence="9">
    <location>
        <begin position="7"/>
        <end position="48"/>
    </location>
</feature>
<evidence type="ECO:0000256" key="3">
    <source>
        <dbReference type="ARBA" id="ARBA00023457"/>
    </source>
</evidence>
<organism evidence="10 11">
    <name type="scientific">Denitrificimonas caeni</name>
    <dbReference type="NCBI Taxonomy" id="521720"/>
    <lineage>
        <taxon>Bacteria</taxon>
        <taxon>Pseudomonadati</taxon>
        <taxon>Pseudomonadota</taxon>
        <taxon>Gammaproteobacteria</taxon>
        <taxon>Pseudomonadales</taxon>
        <taxon>Pseudomonadaceae</taxon>
        <taxon>Denitrificimonas</taxon>
    </lineage>
</organism>
<comment type="function">
    <text evidence="6">Involved in heme d1 biosynthesis. Catalyzes the decarboxylation of siroheme into didecarboxysiroheme.</text>
</comment>
<dbReference type="Gene3D" id="1.10.10.2890">
    <property type="match status" value="1"/>
</dbReference>
<dbReference type="Pfam" id="PF17805">
    <property type="entry name" value="AsnC_trans_reg2"/>
    <property type="match status" value="1"/>
</dbReference>
<comment type="catalytic activity">
    <reaction evidence="7">
        <text>siroheme + 2 H(+) = 12,18-didecarboxysiroheme + 2 CO2</text>
        <dbReference type="Rhea" id="RHEA:19093"/>
        <dbReference type="ChEBI" id="CHEBI:15378"/>
        <dbReference type="ChEBI" id="CHEBI:16526"/>
        <dbReference type="ChEBI" id="CHEBI:60052"/>
        <dbReference type="ChEBI" id="CHEBI:140497"/>
        <dbReference type="EC" id="4.1.1.111"/>
    </reaction>
</comment>
<reference evidence="10 11" key="1">
    <citation type="submission" date="2022-12" db="EMBL/GenBank/DDBJ databases">
        <title>Coexistence and Characterization of a Novel Tigecycline Resistance gene tet(X) variant and blaNDM-1 in a Pseudomonas caeni Isolate of Chicken Origin.</title>
        <authorList>
            <person name="Lu X."/>
            <person name="Zhang L."/>
            <person name="Li R."/>
            <person name="Wang Z."/>
        </authorList>
    </citation>
    <scope>NUCLEOTIDE SEQUENCE [LARGE SCALE GENOMIC DNA]</scope>
    <source>
        <strain evidence="10 11">CE14</strain>
    </source>
</reference>